<evidence type="ECO:0000259" key="5">
    <source>
        <dbReference type="PROSITE" id="PS50932"/>
    </source>
</evidence>
<protein>
    <submittedName>
        <fullName evidence="6">LacI family DNA-binding transcriptional regulator</fullName>
    </submittedName>
</protein>
<dbReference type="CDD" id="cd01392">
    <property type="entry name" value="HTH_LacI"/>
    <property type="match status" value="1"/>
</dbReference>
<dbReference type="SUPFAM" id="SSF47413">
    <property type="entry name" value="lambda repressor-like DNA-binding domains"/>
    <property type="match status" value="1"/>
</dbReference>
<keyword evidence="3" id="KW-0804">Transcription</keyword>
<evidence type="ECO:0000313" key="6">
    <source>
        <dbReference type="EMBL" id="RHA41034.1"/>
    </source>
</evidence>
<dbReference type="EMBL" id="QWKP01000188">
    <property type="protein sequence ID" value="RHA41034.1"/>
    <property type="molecule type" value="Genomic_DNA"/>
</dbReference>
<comment type="caution">
    <text evidence="6">The sequence shown here is derived from an EMBL/GenBank/DDBJ whole genome shotgun (WGS) entry which is preliminary data.</text>
</comment>
<name>A0A413RLT4_9CELL</name>
<dbReference type="InterPro" id="IPR000843">
    <property type="entry name" value="HTH_LacI"/>
</dbReference>
<feature type="domain" description="HTH lacI-type" evidence="5">
    <location>
        <begin position="22"/>
        <end position="76"/>
    </location>
</feature>
<dbReference type="PROSITE" id="PS50932">
    <property type="entry name" value="HTH_LACI_2"/>
    <property type="match status" value="1"/>
</dbReference>
<keyword evidence="2 6" id="KW-0238">DNA-binding</keyword>
<dbReference type="InterPro" id="IPR010982">
    <property type="entry name" value="Lambda_DNA-bd_dom_sf"/>
</dbReference>
<keyword evidence="1" id="KW-0805">Transcription regulation</keyword>
<evidence type="ECO:0000256" key="4">
    <source>
        <dbReference type="SAM" id="MobiDB-lite"/>
    </source>
</evidence>
<evidence type="ECO:0000256" key="1">
    <source>
        <dbReference type="ARBA" id="ARBA00023015"/>
    </source>
</evidence>
<dbReference type="InterPro" id="IPR046335">
    <property type="entry name" value="LacI/GalR-like_sensor"/>
</dbReference>
<dbReference type="GO" id="GO:0003700">
    <property type="term" value="F:DNA-binding transcription factor activity"/>
    <property type="evidence" value="ECO:0007669"/>
    <property type="project" value="TreeGrafter"/>
</dbReference>
<evidence type="ECO:0000313" key="7">
    <source>
        <dbReference type="Proteomes" id="UP000283374"/>
    </source>
</evidence>
<dbReference type="Proteomes" id="UP000283374">
    <property type="component" value="Unassembled WGS sequence"/>
</dbReference>
<gene>
    <name evidence="6" type="ORF">D1825_09075</name>
</gene>
<proteinExistence type="predicted"/>
<dbReference type="Gene3D" id="1.10.260.40">
    <property type="entry name" value="lambda repressor-like DNA-binding domains"/>
    <property type="match status" value="1"/>
</dbReference>
<dbReference type="AlphaFoldDB" id="A0A413RLT4"/>
<sequence length="353" mass="37506">MPTDAPTPDAPGTTTGRRRPGPSIGDVAKLAGLSPQTVSRVSTGALNVRPETRQRVLDAMEQVGYSPNNAARALRYGSFRTIGLVAHRLSRTGESRTMEAVVEAARRERYTVTLVDVETPSSADVDEAVQRLTHQSIDGLVIIRAETATPTTLALPPRLPVVVSDSRFVGHHPAVGADQTAGTIAAVRHLLDLGHATVHHLGGPLDSGPAEQRAQAWAAALTDAGRPVPPMLAGDWSARSGYEVGRAIADDPAVTAVFCANDEMAAGLVRALSERGLRVPEDVSVVGFDDIPLADYLWPPLTTVRQDFTQIGEGLIELLMRQIRAGEPLLDEHVSIPTTLVVRASTAPPRLNA</sequence>
<keyword evidence="7" id="KW-1185">Reference proteome</keyword>
<dbReference type="OrthoDB" id="9785139at2"/>
<feature type="region of interest" description="Disordered" evidence="4">
    <location>
        <begin position="1"/>
        <end position="23"/>
    </location>
</feature>
<dbReference type="InterPro" id="IPR028082">
    <property type="entry name" value="Peripla_BP_I"/>
</dbReference>
<dbReference type="PANTHER" id="PTHR30146:SF153">
    <property type="entry name" value="LACTOSE OPERON REPRESSOR"/>
    <property type="match status" value="1"/>
</dbReference>
<dbReference type="SMART" id="SM00354">
    <property type="entry name" value="HTH_LACI"/>
    <property type="match status" value="1"/>
</dbReference>
<dbReference type="Pfam" id="PF13377">
    <property type="entry name" value="Peripla_BP_3"/>
    <property type="match status" value="1"/>
</dbReference>
<dbReference type="GO" id="GO:0000976">
    <property type="term" value="F:transcription cis-regulatory region binding"/>
    <property type="evidence" value="ECO:0007669"/>
    <property type="project" value="TreeGrafter"/>
</dbReference>
<organism evidence="6 7">
    <name type="scientific">Cellulomonas rhizosphaerae</name>
    <dbReference type="NCBI Taxonomy" id="2293719"/>
    <lineage>
        <taxon>Bacteria</taxon>
        <taxon>Bacillati</taxon>
        <taxon>Actinomycetota</taxon>
        <taxon>Actinomycetes</taxon>
        <taxon>Micrococcales</taxon>
        <taxon>Cellulomonadaceae</taxon>
        <taxon>Cellulomonas</taxon>
    </lineage>
</organism>
<feature type="compositionally biased region" description="Low complexity" evidence="4">
    <location>
        <begin position="1"/>
        <end position="15"/>
    </location>
</feature>
<dbReference type="CDD" id="cd01574">
    <property type="entry name" value="PBP1_LacI"/>
    <property type="match status" value="1"/>
</dbReference>
<dbReference type="Pfam" id="PF00356">
    <property type="entry name" value="LacI"/>
    <property type="match status" value="1"/>
</dbReference>
<dbReference type="SUPFAM" id="SSF53822">
    <property type="entry name" value="Periplasmic binding protein-like I"/>
    <property type="match status" value="1"/>
</dbReference>
<dbReference type="Gene3D" id="3.40.50.2300">
    <property type="match status" value="2"/>
</dbReference>
<dbReference type="RefSeq" id="WP_118767116.1">
    <property type="nucleotide sequence ID" value="NZ_QWKP01000188.1"/>
</dbReference>
<dbReference type="PANTHER" id="PTHR30146">
    <property type="entry name" value="LACI-RELATED TRANSCRIPTIONAL REPRESSOR"/>
    <property type="match status" value="1"/>
</dbReference>
<accession>A0A413RLT4</accession>
<evidence type="ECO:0000256" key="2">
    <source>
        <dbReference type="ARBA" id="ARBA00023125"/>
    </source>
</evidence>
<evidence type="ECO:0000256" key="3">
    <source>
        <dbReference type="ARBA" id="ARBA00023163"/>
    </source>
</evidence>
<reference evidence="6 7" key="1">
    <citation type="submission" date="2018-08" db="EMBL/GenBank/DDBJ databases">
        <title>Cellulomonas rhizosphaerae sp. nov., a novel actinomycete isolated from soil.</title>
        <authorList>
            <person name="Tian Y."/>
        </authorList>
    </citation>
    <scope>NUCLEOTIDE SEQUENCE [LARGE SCALE GENOMIC DNA]</scope>
    <source>
        <strain evidence="6 7">NEAU-TCZ24</strain>
    </source>
</reference>